<feature type="compositionally biased region" description="Basic and acidic residues" evidence="1">
    <location>
        <begin position="48"/>
        <end position="60"/>
    </location>
</feature>
<protein>
    <submittedName>
        <fullName evidence="2">Uncharacterized protein</fullName>
    </submittedName>
</protein>
<evidence type="ECO:0000256" key="1">
    <source>
        <dbReference type="SAM" id="MobiDB-lite"/>
    </source>
</evidence>
<sequence>MEADDEKGELDQLVPPTVTVRRHSPRNTGKVEKPDSDHDKGQQQPLEWRLRGHDHPHQTESPKLTRVAEPVTVQTMRPLSVPGSIFLKQEPRTENMTQIPAPPPINMAMKPHSTAPKCTTPAPSSPKTYASHNSWVYIYPPMYDSRTNALLNFREMPREAQTPRTTQNKMLPMNQPRPTGTGSGNPNLFQYDLPPCIDPQCQQNTYLAFAQMSNHIPEPIHPVPQRHASPSGTSHVNWFQPIHQASPPLKFTQTAAGGGSSGSGGGSDDRSSRSGSDRWRNDERNGRGVGRGGNSGRGDDPPKGGRKGGGGPPDDRPPGGGPGTEEEGSEQSQTPKNTSGKCRGATLFGEIQPEELPHYETEFFEYKPEALQGQVNLKERVFQMLATLIEWRLFTKYEAVGDAKTQKSLVNSIPKVHPYKGENSIITLDAFVRDLVQHMEIHGLTGPPKVEDENGEMVVSSKDINRTILFAGNLQDAAQEWYKGVAEKPPRSFKSGMNASKHRLTFMQIFRAMYDRFITMAALHEIGVMYDKVKYTKVGGVHQLYSDLVLYAEIMPVPPRCLQIQKETHEPVPQLNATKNLNRGCHCGELTNK</sequence>
<feature type="compositionally biased region" description="Gly residues" evidence="1">
    <location>
        <begin position="287"/>
        <end position="296"/>
    </location>
</feature>
<evidence type="ECO:0000313" key="2">
    <source>
        <dbReference type="EMBL" id="KAK7436437.1"/>
    </source>
</evidence>
<keyword evidence="3" id="KW-1185">Reference proteome</keyword>
<feature type="region of interest" description="Disordered" evidence="1">
    <location>
        <begin position="1"/>
        <end position="65"/>
    </location>
</feature>
<comment type="caution">
    <text evidence="2">The sequence shown here is derived from an EMBL/GenBank/DDBJ whole genome shotgun (WGS) entry which is preliminary data.</text>
</comment>
<feature type="compositionally biased region" description="Basic and acidic residues" evidence="1">
    <location>
        <begin position="267"/>
        <end position="286"/>
    </location>
</feature>
<reference evidence="2 3" key="1">
    <citation type="submission" date="2024-01" db="EMBL/GenBank/DDBJ databases">
        <title>A draft genome for the cacao thread blight pathogen Marasmiellus scandens.</title>
        <authorList>
            <person name="Baruah I.K."/>
            <person name="Leung J."/>
            <person name="Bukari Y."/>
            <person name="Amoako-Attah I."/>
            <person name="Meinhardt L.W."/>
            <person name="Bailey B.A."/>
            <person name="Cohen S.P."/>
        </authorList>
    </citation>
    <scope>NUCLEOTIDE SEQUENCE [LARGE SCALE GENOMIC DNA]</scope>
    <source>
        <strain evidence="2 3">GH-19</strain>
    </source>
</reference>
<organism evidence="2 3">
    <name type="scientific">Marasmiellus scandens</name>
    <dbReference type="NCBI Taxonomy" id="2682957"/>
    <lineage>
        <taxon>Eukaryota</taxon>
        <taxon>Fungi</taxon>
        <taxon>Dikarya</taxon>
        <taxon>Basidiomycota</taxon>
        <taxon>Agaricomycotina</taxon>
        <taxon>Agaricomycetes</taxon>
        <taxon>Agaricomycetidae</taxon>
        <taxon>Agaricales</taxon>
        <taxon>Marasmiineae</taxon>
        <taxon>Omphalotaceae</taxon>
        <taxon>Marasmiellus</taxon>
    </lineage>
</organism>
<feature type="region of interest" description="Disordered" evidence="1">
    <location>
        <begin position="217"/>
        <end position="344"/>
    </location>
</feature>
<dbReference type="EMBL" id="JBANRG010000094">
    <property type="protein sequence ID" value="KAK7436437.1"/>
    <property type="molecule type" value="Genomic_DNA"/>
</dbReference>
<accession>A0ABR1IM81</accession>
<feature type="compositionally biased region" description="Polar residues" evidence="1">
    <location>
        <begin position="330"/>
        <end position="340"/>
    </location>
</feature>
<feature type="compositionally biased region" description="Polar residues" evidence="1">
    <location>
        <begin position="228"/>
        <end position="237"/>
    </location>
</feature>
<gene>
    <name evidence="2" type="ORF">VKT23_019149</name>
</gene>
<feature type="compositionally biased region" description="Gly residues" evidence="1">
    <location>
        <begin position="256"/>
        <end position="266"/>
    </location>
</feature>
<proteinExistence type="predicted"/>
<feature type="compositionally biased region" description="Basic and acidic residues" evidence="1">
    <location>
        <begin position="29"/>
        <end position="41"/>
    </location>
</feature>
<feature type="region of interest" description="Disordered" evidence="1">
    <location>
        <begin position="168"/>
        <end position="187"/>
    </location>
</feature>
<name>A0ABR1IM81_9AGAR</name>
<feature type="compositionally biased region" description="Polar residues" evidence="1">
    <location>
        <begin position="176"/>
        <end position="187"/>
    </location>
</feature>
<dbReference type="Proteomes" id="UP001498398">
    <property type="component" value="Unassembled WGS sequence"/>
</dbReference>
<evidence type="ECO:0000313" key="3">
    <source>
        <dbReference type="Proteomes" id="UP001498398"/>
    </source>
</evidence>